<evidence type="ECO:0000313" key="2">
    <source>
        <dbReference type="EMBL" id="PLB55044.1"/>
    </source>
</evidence>
<dbReference type="OrthoDB" id="5404323at2759"/>
<reference evidence="2 3" key="1">
    <citation type="submission" date="2016-12" db="EMBL/GenBank/DDBJ databases">
        <title>The genomes of Aspergillus section Nigri reveals drivers in fungal speciation.</title>
        <authorList>
            <consortium name="DOE Joint Genome Institute"/>
            <person name="Vesth T.C."/>
            <person name="Nybo J."/>
            <person name="Theobald S."/>
            <person name="Brandl J."/>
            <person name="Frisvad J.C."/>
            <person name="Nielsen K.F."/>
            <person name="Lyhne E.K."/>
            <person name="Kogle M.E."/>
            <person name="Kuo A."/>
            <person name="Riley R."/>
            <person name="Clum A."/>
            <person name="Nolan M."/>
            <person name="Lipzen A."/>
            <person name="Salamov A."/>
            <person name="Henrissat B."/>
            <person name="Wiebenga A."/>
            <person name="De Vries R.P."/>
            <person name="Grigoriev I.V."/>
            <person name="Mortensen U.H."/>
            <person name="Andersen M.R."/>
            <person name="Baker S.E."/>
        </authorList>
    </citation>
    <scope>NUCLEOTIDE SEQUENCE [LARGE SCALE GENOMIC DNA]</scope>
    <source>
        <strain evidence="2 3">IBT 23096</strain>
    </source>
</reference>
<feature type="region of interest" description="Disordered" evidence="1">
    <location>
        <begin position="399"/>
        <end position="574"/>
    </location>
</feature>
<dbReference type="STRING" id="1392250.A0A2I2GQA2"/>
<organism evidence="2 3">
    <name type="scientific">Aspergillus steynii IBT 23096</name>
    <dbReference type="NCBI Taxonomy" id="1392250"/>
    <lineage>
        <taxon>Eukaryota</taxon>
        <taxon>Fungi</taxon>
        <taxon>Dikarya</taxon>
        <taxon>Ascomycota</taxon>
        <taxon>Pezizomycotina</taxon>
        <taxon>Eurotiomycetes</taxon>
        <taxon>Eurotiomycetidae</taxon>
        <taxon>Eurotiales</taxon>
        <taxon>Aspergillaceae</taxon>
        <taxon>Aspergillus</taxon>
        <taxon>Aspergillus subgen. Circumdati</taxon>
    </lineage>
</organism>
<dbReference type="AlphaFoldDB" id="A0A2I2GQA2"/>
<accession>A0A2I2GQA2</accession>
<feature type="compositionally biased region" description="Polar residues" evidence="1">
    <location>
        <begin position="97"/>
        <end position="113"/>
    </location>
</feature>
<dbReference type="Proteomes" id="UP000234275">
    <property type="component" value="Unassembled WGS sequence"/>
</dbReference>
<feature type="compositionally biased region" description="Basic and acidic residues" evidence="1">
    <location>
        <begin position="13"/>
        <end position="26"/>
    </location>
</feature>
<keyword evidence="3" id="KW-1185">Reference proteome</keyword>
<comment type="caution">
    <text evidence="2">The sequence shown here is derived from an EMBL/GenBank/DDBJ whole genome shotgun (WGS) entry which is preliminary data.</text>
</comment>
<dbReference type="EMBL" id="MSFO01000001">
    <property type="protein sequence ID" value="PLB55044.1"/>
    <property type="molecule type" value="Genomic_DNA"/>
</dbReference>
<dbReference type="VEuPathDB" id="FungiDB:P170DRAFT_421664"/>
<gene>
    <name evidence="2" type="ORF">P170DRAFT_421664</name>
</gene>
<evidence type="ECO:0000313" key="3">
    <source>
        <dbReference type="Proteomes" id="UP000234275"/>
    </source>
</evidence>
<dbReference type="GeneID" id="36555080"/>
<proteinExistence type="predicted"/>
<dbReference type="RefSeq" id="XP_024710346.1">
    <property type="nucleotide sequence ID" value="XM_024847381.1"/>
</dbReference>
<sequence length="574" mass="62989">MLFNLGLTADAAAAHENDAHQPESRPVRHSSPPTIPFALPSLRLGNRNGGPKGAQADPSPSHQGSRAAMSRDAEEPGSSDGEYSTVGPAPGRPRISRAQSVRKQSSRPKTSYQLAHPASHARHRRLNFRPKLVLQLQRLSQTPRPLPVLDVLPSTVYLPRLARKFPTIFRGKKGLGPNDLIVVTSDLYERAGGDIGDKYLSSDDENGEHREVVATICQLLKEDALAKGKAEICLNHGPVWEATPLPNGSYEFVAETDHGVQTLRWVLRGGKNRRVSAPPGSTLQEDSRRFTFSVIDPSTRRHPVIATMTRNHLEVFDEYSMPTSGFASPTSGMSVISDSSELDAPLDRPLDRRVIVTDDNLRTLIIITSIWVAFREGWSHNFNYKDTALALNPKNLCSSRQTSPTATKAEEVHPDGPYSSPKHRMSGSHALPPRSITPSDRTFAYGSLSKRSNSTGAAFIERSNRRTSSATVRPSRHSLLSNHRESAAPGEATEANALQENPASRVRQSVEKGRRFTAPSRSPDPPHGTRQLDASHEKPAKLPHPSAEPAPTKGKRRHRFSSIFDFLTRKSGAH</sequence>
<protein>
    <submittedName>
        <fullName evidence="2">Uncharacterized protein</fullName>
    </submittedName>
</protein>
<name>A0A2I2GQA2_9EURO</name>
<evidence type="ECO:0000256" key="1">
    <source>
        <dbReference type="SAM" id="MobiDB-lite"/>
    </source>
</evidence>
<feature type="region of interest" description="Disordered" evidence="1">
    <location>
        <begin position="1"/>
        <end position="126"/>
    </location>
</feature>